<evidence type="ECO:0000313" key="1">
    <source>
        <dbReference type="EMBL" id="MBD2848238.1"/>
    </source>
</evidence>
<organism evidence="1 2">
    <name type="scientific">Paenibacillus sabuli</name>
    <dbReference type="NCBI Taxonomy" id="2772509"/>
    <lineage>
        <taxon>Bacteria</taxon>
        <taxon>Bacillati</taxon>
        <taxon>Bacillota</taxon>
        <taxon>Bacilli</taxon>
        <taxon>Bacillales</taxon>
        <taxon>Paenibacillaceae</taxon>
        <taxon>Paenibacillus</taxon>
    </lineage>
</organism>
<name>A0A927GU29_9BACL</name>
<protein>
    <submittedName>
        <fullName evidence="1">Uncharacterized protein</fullName>
    </submittedName>
</protein>
<dbReference type="RefSeq" id="WP_190921336.1">
    <property type="nucleotide sequence ID" value="NZ_JACXIZ010000059.1"/>
</dbReference>
<accession>A0A927GU29</accession>
<proteinExistence type="predicted"/>
<evidence type="ECO:0000313" key="2">
    <source>
        <dbReference type="Proteomes" id="UP000621560"/>
    </source>
</evidence>
<comment type="caution">
    <text evidence="1">The sequence shown here is derived from an EMBL/GenBank/DDBJ whole genome shotgun (WGS) entry which is preliminary data.</text>
</comment>
<gene>
    <name evidence="1" type="ORF">IDH44_23840</name>
</gene>
<dbReference type="EMBL" id="JACXIZ010000059">
    <property type="protein sequence ID" value="MBD2848238.1"/>
    <property type="molecule type" value="Genomic_DNA"/>
</dbReference>
<reference evidence="1" key="1">
    <citation type="submission" date="2020-09" db="EMBL/GenBank/DDBJ databases">
        <title>A novel bacterium of genus Paenibacillus, isolated from South China Sea.</title>
        <authorList>
            <person name="Huang H."/>
            <person name="Mo K."/>
            <person name="Hu Y."/>
        </authorList>
    </citation>
    <scope>NUCLEOTIDE SEQUENCE</scope>
    <source>
        <strain evidence="1">IB182496</strain>
    </source>
</reference>
<sequence>MRVVDKKGLNSYLFSLDVLIEGESNAQALEQLLHVLNHSGLSDFRINEGIELGRVIEKLEQQQMGAQLSKADGASLYAGPARRIAQTIIHPPDDEPRAAAAAERGDDHQPYISERIHSCIKANRLIRLTVNKGRGVKLSIPCRIINFDEVQMVVTVYHVDEKQVYAFSINEIDDFIE</sequence>
<dbReference type="Proteomes" id="UP000621560">
    <property type="component" value="Unassembled WGS sequence"/>
</dbReference>
<dbReference type="AlphaFoldDB" id="A0A927GU29"/>
<keyword evidence="2" id="KW-1185">Reference proteome</keyword>